<dbReference type="Gene3D" id="3.40.50.1820">
    <property type="entry name" value="alpha/beta hydrolase"/>
    <property type="match status" value="1"/>
</dbReference>
<dbReference type="InterPro" id="IPR051678">
    <property type="entry name" value="AGP_Transferase"/>
</dbReference>
<accession>A0A0G4KZP2</accession>
<feature type="transmembrane region" description="Helical" evidence="1">
    <location>
        <begin position="777"/>
        <end position="797"/>
    </location>
</feature>
<dbReference type="SUPFAM" id="SSF82153">
    <property type="entry name" value="FAS1 domain"/>
    <property type="match status" value="2"/>
</dbReference>
<evidence type="ECO:0000313" key="5">
    <source>
        <dbReference type="Proteomes" id="UP000045706"/>
    </source>
</evidence>
<dbReference type="Proteomes" id="UP000045706">
    <property type="component" value="Unassembled WGS sequence"/>
</dbReference>
<dbReference type="InterPro" id="IPR036378">
    <property type="entry name" value="FAS1_dom_sf"/>
</dbReference>
<evidence type="ECO:0000259" key="3">
    <source>
        <dbReference type="PROSITE" id="PS50213"/>
    </source>
</evidence>
<feature type="transmembrane region" description="Helical" evidence="1">
    <location>
        <begin position="804"/>
        <end position="824"/>
    </location>
</feature>
<dbReference type="SMART" id="SM00554">
    <property type="entry name" value="FAS1"/>
    <property type="match status" value="2"/>
</dbReference>
<dbReference type="EMBL" id="CVQI01005669">
    <property type="protein sequence ID" value="CRK15181.1"/>
    <property type="molecule type" value="Genomic_DNA"/>
</dbReference>
<dbReference type="InterPro" id="IPR000073">
    <property type="entry name" value="AB_hydrolase_1"/>
</dbReference>
<feature type="domain" description="FAS1" evidence="3">
    <location>
        <begin position="1127"/>
        <end position="1294"/>
    </location>
</feature>
<feature type="domain" description="F-box" evidence="2">
    <location>
        <begin position="317"/>
        <end position="366"/>
    </location>
</feature>
<evidence type="ECO:0000259" key="2">
    <source>
        <dbReference type="PROSITE" id="PS50181"/>
    </source>
</evidence>
<dbReference type="InterPro" id="IPR000782">
    <property type="entry name" value="FAS1_domain"/>
</dbReference>
<dbReference type="PANTHER" id="PTHR21310:SF54">
    <property type="entry name" value="AMINOGLYCOSIDE PHOSPHOTRANSFERASE DOMAIN-CONTAINING PROTEIN"/>
    <property type="match status" value="1"/>
</dbReference>
<reference evidence="5" key="1">
    <citation type="submission" date="2015-05" db="EMBL/GenBank/DDBJ databases">
        <authorList>
            <person name="Fogelqvist Johan"/>
        </authorList>
    </citation>
    <scope>NUCLEOTIDE SEQUENCE [LARGE SCALE GENOMIC DNA]</scope>
</reference>
<sequence length="1636" mass="183386">MIMRLVKAMTASIRTNVLPSQANVIFEDSSFFRRHPDVLLPTLSDVKAECAKQNSPALSEAMRPPPVMYESLGLVVKFGRMDQVHVSEGRCLWVLRRILPEVPVPEIYGWTSHDDYVLLYMELVQGVTVEDCWPRMTEEQKGVLGDNLMDMVSKLRTLSRDSPHPLISRIDGSALYDVEVNGNGDKRPWTGPFDSVKALHDWFAMTSKMGFEAIWPGWTLEETPDGFRHLFPDDSKVVFTHGDLHPTNIMVNPDSPGQIVAIIDWEQSGWWPDYWEFCKAECTVGYTSEWRAYFVEAQHSQGPANMNNKEAEAAPTAPNILRLPAELQLHIIQHLTFGELEHLRRTCRFYRAFISPAVVGRLFGTAHRLQAALLSTCRDCLRTEDPEKRPDLKILRYDTRGRHAIPKPEPATLDLVASDLAALLDALRIPKLEALIGVSMGGATTLNFALQYPTRLAKFIACDFNASSSAANTQAWKDRIAVAESDGGAGINKLATQTVGRWFHPASLEKETIVNLMTDMVAANSVEGFRYGCQALWDYDLRPRLGACRVPGLFVVGDGDGKGALVKAMEGRHSRGPANMDNKEAEGAPTAPNILRLPAELQLHIIQHLTFGELEHLRRTCRFYRAFISPAVVGRLFGTAHRLQAALLSTCRDCLRTEDPVASSPPTMLWAGVASADWPLASRCVVCAFKARDLYVDEQITFADWTSAYVCRWCGMPVHVGQTSDYTSMQVNEFHVPCWDAYKRVHHRFLLLGLLSAGVAVLASASSMVLVPRNLKIVMPAVINLVLGLLVYVIMWFRTDKSRTFHFVAVIDVVIVAIWISSLVEFGAMMRNDRTGTISTLDAVFLGMLPIGIAMIVRLLDIGGNIVLATDYRHWQRRIPIVVSSLLDTMKIISTLPFAAIAAGIVVPSTNDLKDRQDFLPTKESIASTVDSIKEDARHLASNVEDAVSYAGNKLDSFATTIQQAFEEETRYYRGHHHHPDTSNLTIYELISKSDYATKFFHLVNEHESLVKLLNSTKANYTVFVPTDEAFEHIPDHHDKKPSKEFVEDLLKYHVGLGFYPAGRILYTHTIPTALDEPWLGDRPQRLRIRIGLTGVRVNFYDKVVRANTFAKNGVIHAVDRILVPPPWIGRELTLVPSKFSTLLLAYEKTHFTDYIHHVEMKGATVFAPSNTAFDRLGPSANAFLFNSEKGLKYLKALLKYHVVANETLYSDHYYKRDQGDEEEVAGDGGDGVEAQGVKHYHVDLPSLLDEKSIAVDITSWRGFIDLKINGYIHVSVSDAVAKNGVVHVVDSVLLPHRKPGGDAEVDVEELKAMLAPFVEEAEDEWNELPPYALSTTNTGWDYLSLRADMPRFDSLKITPLGVNMQRIKIFAESSFFKKRRASNLPAPAAVRAISLTSGDLWASSFNRPRPVKIPSLGLMVRYGGDVTLREASTQRMVHEQLLGQVPIPEVFGWIEDEDQGFIYMSLIEGDTLEQRWNDLNETERQAICAELKPMVKAWRGLKQDGQEPFVGSIGTRPLRDIFLVYRPELVGPFQGGNAARQFQDVCGIDISCEIPVVFSHSDLIPPNALLSRGPSPKVAAVIDWAQSGWYPSYWEYCEARQVELDPELFSKALHEESREKYLPFFIDPVDDETYY</sequence>
<dbReference type="InterPro" id="IPR036047">
    <property type="entry name" value="F-box-like_dom_sf"/>
</dbReference>
<feature type="transmembrane region" description="Helical" evidence="1">
    <location>
        <begin position="844"/>
        <end position="868"/>
    </location>
</feature>
<dbReference type="PROSITE" id="PS50213">
    <property type="entry name" value="FAS1"/>
    <property type="match status" value="2"/>
</dbReference>
<gene>
    <name evidence="4" type="ORF">BN1723_010558</name>
</gene>
<dbReference type="InterPro" id="IPR029058">
    <property type="entry name" value="AB_hydrolase_fold"/>
</dbReference>
<dbReference type="CDD" id="cd05120">
    <property type="entry name" value="APH_ChoK_like"/>
    <property type="match status" value="1"/>
</dbReference>
<keyword evidence="1" id="KW-0472">Membrane</keyword>
<evidence type="ECO:0008006" key="6">
    <source>
        <dbReference type="Google" id="ProtNLM"/>
    </source>
</evidence>
<name>A0A0G4KZP2_VERLO</name>
<feature type="transmembrane region" description="Helical" evidence="1">
    <location>
        <begin position="749"/>
        <end position="771"/>
    </location>
</feature>
<keyword evidence="1" id="KW-0812">Transmembrane</keyword>
<dbReference type="SUPFAM" id="SSF53474">
    <property type="entry name" value="alpha/beta-Hydrolases"/>
    <property type="match status" value="1"/>
</dbReference>
<dbReference type="Pfam" id="PF00561">
    <property type="entry name" value="Abhydrolase_1"/>
    <property type="match status" value="1"/>
</dbReference>
<dbReference type="Pfam" id="PF01636">
    <property type="entry name" value="APH"/>
    <property type="match status" value="2"/>
</dbReference>
<proteinExistence type="predicted"/>
<evidence type="ECO:0000256" key="1">
    <source>
        <dbReference type="SAM" id="Phobius"/>
    </source>
</evidence>
<dbReference type="Gene3D" id="3.90.1200.10">
    <property type="match status" value="1"/>
</dbReference>
<dbReference type="Gene3D" id="2.30.180.10">
    <property type="entry name" value="FAS1 domain"/>
    <property type="match status" value="2"/>
</dbReference>
<organism evidence="4 5">
    <name type="scientific">Verticillium longisporum</name>
    <name type="common">Verticillium dahliae var. longisporum</name>
    <dbReference type="NCBI Taxonomy" id="100787"/>
    <lineage>
        <taxon>Eukaryota</taxon>
        <taxon>Fungi</taxon>
        <taxon>Dikarya</taxon>
        <taxon>Ascomycota</taxon>
        <taxon>Pezizomycotina</taxon>
        <taxon>Sordariomycetes</taxon>
        <taxon>Hypocreomycetidae</taxon>
        <taxon>Glomerellales</taxon>
        <taxon>Plectosphaerellaceae</taxon>
        <taxon>Verticillium</taxon>
    </lineage>
</organism>
<dbReference type="CDD" id="cd09917">
    <property type="entry name" value="F-box_SF"/>
    <property type="match status" value="2"/>
</dbReference>
<dbReference type="PROSITE" id="PS50181">
    <property type="entry name" value="FBOX"/>
    <property type="match status" value="2"/>
</dbReference>
<protein>
    <recommendedName>
        <fullName evidence="6">F-box domain-containing protein</fullName>
    </recommendedName>
</protein>
<dbReference type="PANTHER" id="PTHR21310">
    <property type="entry name" value="AMINOGLYCOSIDE PHOSPHOTRANSFERASE-RELATED-RELATED"/>
    <property type="match status" value="1"/>
</dbReference>
<dbReference type="Pfam" id="PF00646">
    <property type="entry name" value="F-box"/>
    <property type="match status" value="2"/>
</dbReference>
<evidence type="ECO:0000313" key="4">
    <source>
        <dbReference type="EMBL" id="CRK15181.1"/>
    </source>
</evidence>
<dbReference type="SUPFAM" id="SSF56112">
    <property type="entry name" value="Protein kinase-like (PK-like)"/>
    <property type="match status" value="2"/>
</dbReference>
<feature type="domain" description="F-box" evidence="2">
    <location>
        <begin position="591"/>
        <end position="640"/>
    </location>
</feature>
<dbReference type="InterPro" id="IPR011009">
    <property type="entry name" value="Kinase-like_dom_sf"/>
</dbReference>
<dbReference type="InterPro" id="IPR002575">
    <property type="entry name" value="Aminoglycoside_PTrfase"/>
</dbReference>
<feature type="domain" description="FAS1" evidence="3">
    <location>
        <begin position="984"/>
        <end position="1123"/>
    </location>
</feature>
<dbReference type="Pfam" id="PF02469">
    <property type="entry name" value="Fasciclin"/>
    <property type="match status" value="2"/>
</dbReference>
<dbReference type="InterPro" id="IPR001810">
    <property type="entry name" value="F-box_dom"/>
</dbReference>
<keyword evidence="1" id="KW-1133">Transmembrane helix</keyword>
<dbReference type="SUPFAM" id="SSF81383">
    <property type="entry name" value="F-box domain"/>
    <property type="match status" value="2"/>
</dbReference>